<keyword evidence="2" id="KW-1185">Reference proteome</keyword>
<evidence type="ECO:0000313" key="1">
    <source>
        <dbReference type="EMBL" id="MBW9054983.1"/>
    </source>
</evidence>
<dbReference type="InterPro" id="IPR021327">
    <property type="entry name" value="DUF2934"/>
</dbReference>
<reference evidence="1 2" key="1">
    <citation type="journal article" date="2021" name="MBio">
        <title>Poor Competitiveness of Bradyrhizobium in Pigeon Pea Root Colonization in Indian Soils.</title>
        <authorList>
            <person name="Chalasani D."/>
            <person name="Basu A."/>
            <person name="Pullabhotla S.V.S.R.N."/>
            <person name="Jorrin B."/>
            <person name="Neal A.L."/>
            <person name="Poole P.S."/>
            <person name="Podile A.R."/>
            <person name="Tkacz A."/>
        </authorList>
    </citation>
    <scope>NUCLEOTIDE SEQUENCE [LARGE SCALE GENOMIC DNA]</scope>
    <source>
        <strain evidence="1 2">HU56</strain>
    </source>
</reference>
<evidence type="ECO:0000313" key="2">
    <source>
        <dbReference type="Proteomes" id="UP000717752"/>
    </source>
</evidence>
<proteinExistence type="predicted"/>
<protein>
    <submittedName>
        <fullName evidence="1">DUF2934 domain-containing protein</fullName>
    </submittedName>
</protein>
<dbReference type="Pfam" id="PF11154">
    <property type="entry name" value="DUF2934"/>
    <property type="match status" value="1"/>
</dbReference>
<dbReference type="EMBL" id="JAEUAK010000009">
    <property type="protein sequence ID" value="MBW9054983.1"/>
    <property type="molecule type" value="Genomic_DNA"/>
</dbReference>
<name>A0ABS7GYB1_9HYPH</name>
<comment type="caution">
    <text evidence="1">The sequence shown here is derived from an EMBL/GenBank/DDBJ whole genome shotgun (WGS) entry which is preliminary data.</text>
</comment>
<gene>
    <name evidence="1" type="ORF">JNB85_21510</name>
</gene>
<dbReference type="Proteomes" id="UP000717752">
    <property type="component" value="Unassembled WGS sequence"/>
</dbReference>
<dbReference type="RefSeq" id="WP_220336563.1">
    <property type="nucleotide sequence ID" value="NZ_JAEUAK010000009.1"/>
</dbReference>
<accession>A0ABS7GYB1</accession>
<organism evidence="1 2">
    <name type="scientific">Rhizobium mesosinicum</name>
    <dbReference type="NCBI Taxonomy" id="335017"/>
    <lineage>
        <taxon>Bacteria</taxon>
        <taxon>Pseudomonadati</taxon>
        <taxon>Pseudomonadota</taxon>
        <taxon>Alphaproteobacteria</taxon>
        <taxon>Hyphomicrobiales</taxon>
        <taxon>Rhizobiaceae</taxon>
        <taxon>Rhizobium/Agrobacterium group</taxon>
        <taxon>Rhizobium</taxon>
    </lineage>
</organism>
<sequence>MSNTSRHDWICKRAYALWEAEGRPHGRDAEHWLQATAERDRLEQTRASADGNEVLVKFRPKVPESHKPTIQISQRHRLPRAV</sequence>